<keyword evidence="2" id="KW-1185">Reference proteome</keyword>
<dbReference type="RefSeq" id="XP_009801985.1">
    <property type="nucleotide sequence ID" value="XM_009803683.1"/>
</dbReference>
<evidence type="ECO:0000313" key="3">
    <source>
        <dbReference type="RefSeq" id="XP_009801985.1"/>
    </source>
</evidence>
<dbReference type="InterPro" id="IPR054722">
    <property type="entry name" value="PolX-like_BBD"/>
</dbReference>
<dbReference type="GO" id="GO:0015074">
    <property type="term" value="P:DNA integration"/>
    <property type="evidence" value="ECO:0007669"/>
    <property type="project" value="InterPro"/>
</dbReference>
<evidence type="ECO:0000313" key="2">
    <source>
        <dbReference type="Proteomes" id="UP000189701"/>
    </source>
</evidence>
<accession>A0A1U7YT58</accession>
<proteinExistence type="predicted"/>
<dbReference type="SUPFAM" id="SSF53098">
    <property type="entry name" value="Ribonuclease H-like"/>
    <property type="match status" value="1"/>
</dbReference>
<dbReference type="OrthoDB" id="1002462at2759"/>
<evidence type="ECO:0000259" key="1">
    <source>
        <dbReference type="PROSITE" id="PS50994"/>
    </source>
</evidence>
<dbReference type="Pfam" id="PF22936">
    <property type="entry name" value="Pol_BBD"/>
    <property type="match status" value="1"/>
</dbReference>
<protein>
    <submittedName>
        <fullName evidence="3">Uncharacterized protein LOC104247620</fullName>
    </submittedName>
</protein>
<dbReference type="Proteomes" id="UP000189701">
    <property type="component" value="Unplaced"/>
</dbReference>
<dbReference type="AlphaFoldDB" id="A0A1U7YT58"/>
<dbReference type="PROSITE" id="PS50994">
    <property type="entry name" value="INTEGRASE"/>
    <property type="match status" value="1"/>
</dbReference>
<reference evidence="2" key="1">
    <citation type="journal article" date="2013" name="Genome Biol.">
        <title>Reference genomes and transcriptomes of Nicotiana sylvestris and Nicotiana tomentosiformis.</title>
        <authorList>
            <person name="Sierro N."/>
            <person name="Battey J.N."/>
            <person name="Ouadi S."/>
            <person name="Bovet L."/>
            <person name="Goepfert S."/>
            <person name="Bakaher N."/>
            <person name="Peitsch M.C."/>
            <person name="Ivanov N.V."/>
        </authorList>
    </citation>
    <scope>NUCLEOTIDE SEQUENCE [LARGE SCALE GENOMIC DNA]</scope>
</reference>
<dbReference type="PANTHER" id="PTHR37610:SF78">
    <property type="entry name" value="GAG-POLYPEPTIDE OF LTR COPIA-TYPE-RELATED"/>
    <property type="match status" value="1"/>
</dbReference>
<gene>
    <name evidence="3" type="primary">LOC104247620</name>
</gene>
<dbReference type="Gene3D" id="3.30.420.10">
    <property type="entry name" value="Ribonuclease H-like superfamily/Ribonuclease H"/>
    <property type="match status" value="1"/>
</dbReference>
<organism evidence="2 3">
    <name type="scientific">Nicotiana sylvestris</name>
    <name type="common">Wood tobacco</name>
    <name type="synonym">South American tobacco</name>
    <dbReference type="NCBI Taxonomy" id="4096"/>
    <lineage>
        <taxon>Eukaryota</taxon>
        <taxon>Viridiplantae</taxon>
        <taxon>Streptophyta</taxon>
        <taxon>Embryophyta</taxon>
        <taxon>Tracheophyta</taxon>
        <taxon>Spermatophyta</taxon>
        <taxon>Magnoliopsida</taxon>
        <taxon>eudicotyledons</taxon>
        <taxon>Gunneridae</taxon>
        <taxon>Pentapetalae</taxon>
        <taxon>asterids</taxon>
        <taxon>lamiids</taxon>
        <taxon>Solanales</taxon>
        <taxon>Solanaceae</taxon>
        <taxon>Nicotianoideae</taxon>
        <taxon>Nicotianeae</taxon>
        <taxon>Nicotiana</taxon>
    </lineage>
</organism>
<dbReference type="InterPro" id="IPR036397">
    <property type="entry name" value="RNaseH_sf"/>
</dbReference>
<reference evidence="3" key="2">
    <citation type="submission" date="2025-08" db="UniProtKB">
        <authorList>
            <consortium name="RefSeq"/>
        </authorList>
    </citation>
    <scope>IDENTIFICATION</scope>
    <source>
        <tissue evidence="3">Leaf</tissue>
    </source>
</reference>
<sequence length="686" mass="77331">MTNTTTETGKDDGEKFTNIYPMHHLYLHPSNSPGSVLIHQQLTGIENNTAWSNSMRVALLAKNKLGFIDGKCRKEQYSGDLEHEWERCNAFVLSWITNSVSKELANGIMYSTNDCSVWTDLKERFDKKNLTRVYQLLREICTTSQGSLSILEYYSKLKCTWDEYWSMVPLPCDCTKHKEYAEHMEQQRLVQFLMGLNETYAQARSQVLLTVPVPTLNQAYNMIMQDESQRVQSNMISQVAPALQQLDLNDSIALAFIQSNRFRINNGNSALQCDYYYIKGHKKENCYKLVGYPSNNKFNKRRTFDNGNSGGSMGPTANNVSCIDEFEGTSLVDGLSGGPNNIPFFTPEQYHQLLKLIDKEPSTTDAKANMAGIVDLLNACLSVGSETNPWVIDTGASNHVVSSLDILTDSHSVASNSSKVHLPNGNTTSITHTGSLTLSNDLELYNVLYVPNFKYNLLSVSKLTKELKCCALIFHEFCIFQSLYNSRVSGIGKEKDGLYILQPAKIPPPVKVPDTPSAPALNSFISSATPYPNILIPESSNITSKPCSHPSIWHQRLGHAPVAVLQKIPSLKTHLLNKDNLNCIVCPLARQTRFPFPTSTKKSVCSFDLVHMDVWGPYRQCTYNEYKYFLTIVDDYSRMTWIYLMKMKSDVFLLLISFLALVKNQFSTTIKIIRSDNGLEFFNSQC</sequence>
<dbReference type="eggNOG" id="KOG0017">
    <property type="taxonomic scope" value="Eukaryota"/>
</dbReference>
<dbReference type="Pfam" id="PF00665">
    <property type="entry name" value="rve"/>
    <property type="match status" value="1"/>
</dbReference>
<dbReference type="InterPro" id="IPR029472">
    <property type="entry name" value="Copia-like_N"/>
</dbReference>
<dbReference type="InterPro" id="IPR001584">
    <property type="entry name" value="Integrase_cat-core"/>
</dbReference>
<dbReference type="InterPro" id="IPR012337">
    <property type="entry name" value="RNaseH-like_sf"/>
</dbReference>
<dbReference type="GO" id="GO:0003676">
    <property type="term" value="F:nucleic acid binding"/>
    <property type="evidence" value="ECO:0007669"/>
    <property type="project" value="InterPro"/>
</dbReference>
<dbReference type="PANTHER" id="PTHR37610">
    <property type="entry name" value="CCHC-TYPE DOMAIN-CONTAINING PROTEIN"/>
    <property type="match status" value="1"/>
</dbReference>
<name>A0A1U7YT58_NICSY</name>
<dbReference type="Pfam" id="PF14244">
    <property type="entry name" value="Retrotran_gag_3"/>
    <property type="match status" value="1"/>
</dbReference>
<feature type="domain" description="Integrase catalytic" evidence="1">
    <location>
        <begin position="593"/>
        <end position="686"/>
    </location>
</feature>
<dbReference type="STRING" id="4096.A0A1U7YT58"/>